<dbReference type="SUPFAM" id="SSF53901">
    <property type="entry name" value="Thiolase-like"/>
    <property type="match status" value="1"/>
</dbReference>
<name>X1JZU2_9ZZZZ</name>
<gene>
    <name evidence="7" type="ORF">S03H2_63703</name>
</gene>
<dbReference type="PANTHER" id="PTHR42870">
    <property type="entry name" value="ACETYL-COA C-ACETYLTRANSFERASE"/>
    <property type="match status" value="1"/>
</dbReference>
<dbReference type="InterPro" id="IPR016039">
    <property type="entry name" value="Thiolase-like"/>
</dbReference>
<dbReference type="AlphaFoldDB" id="X1JZU2"/>
<keyword evidence="4" id="KW-0446">Lipid-binding</keyword>
<evidence type="ECO:0000256" key="1">
    <source>
        <dbReference type="ARBA" id="ARBA00012352"/>
    </source>
</evidence>
<dbReference type="GO" id="GO:0008289">
    <property type="term" value="F:lipid binding"/>
    <property type="evidence" value="ECO:0007669"/>
    <property type="project" value="UniProtKB-KW"/>
</dbReference>
<dbReference type="InterPro" id="IPR020613">
    <property type="entry name" value="Thiolase_CS"/>
</dbReference>
<feature type="non-terminal residue" evidence="7">
    <location>
        <position position="1"/>
    </location>
</feature>
<dbReference type="GO" id="GO:0006869">
    <property type="term" value="P:lipid transport"/>
    <property type="evidence" value="ECO:0007669"/>
    <property type="project" value="UniProtKB-KW"/>
</dbReference>
<keyword evidence="3" id="KW-0445">Lipid transport</keyword>
<evidence type="ECO:0000256" key="3">
    <source>
        <dbReference type="ARBA" id="ARBA00023055"/>
    </source>
</evidence>
<dbReference type="Pfam" id="PF22691">
    <property type="entry name" value="Thiolase_C_1"/>
    <property type="match status" value="1"/>
</dbReference>
<protein>
    <recommendedName>
        <fullName evidence="1">propanoyl-CoA C-acyltransferase</fullName>
        <ecNumber evidence="1">2.3.1.176</ecNumber>
    </recommendedName>
    <alternativeName>
        <fullName evidence="5">Propanoyl-CoA C-acyltransferase</fullName>
    </alternativeName>
</protein>
<evidence type="ECO:0000256" key="2">
    <source>
        <dbReference type="ARBA" id="ARBA00022448"/>
    </source>
</evidence>
<dbReference type="InterPro" id="IPR055140">
    <property type="entry name" value="Thiolase_C_2"/>
</dbReference>
<feature type="domain" description="Thiolase C-terminal" evidence="6">
    <location>
        <begin position="2"/>
        <end position="86"/>
    </location>
</feature>
<dbReference type="EC" id="2.3.1.176" evidence="1"/>
<keyword evidence="2" id="KW-0813">Transport</keyword>
<evidence type="ECO:0000259" key="6">
    <source>
        <dbReference type="Pfam" id="PF22691"/>
    </source>
</evidence>
<evidence type="ECO:0000256" key="5">
    <source>
        <dbReference type="ARBA" id="ARBA00032316"/>
    </source>
</evidence>
<sequence>RRGGKQAFEMAAIGPEDLDFAEVHDCFTIAEVIRCENLGLCKPGEYGKLLDEGKWDPGGALPINISGGLLAKGHPVGATGVAQLWSIVKGSATILD</sequence>
<dbReference type="PROSITE" id="PS00737">
    <property type="entry name" value="THIOLASE_2"/>
    <property type="match status" value="1"/>
</dbReference>
<evidence type="ECO:0000256" key="4">
    <source>
        <dbReference type="ARBA" id="ARBA00023121"/>
    </source>
</evidence>
<dbReference type="GO" id="GO:0016747">
    <property type="term" value="F:acyltransferase activity, transferring groups other than amino-acyl groups"/>
    <property type="evidence" value="ECO:0007669"/>
    <property type="project" value="InterPro"/>
</dbReference>
<comment type="caution">
    <text evidence="7">The sequence shown here is derived from an EMBL/GenBank/DDBJ whole genome shotgun (WGS) entry which is preliminary data.</text>
</comment>
<dbReference type="PANTHER" id="PTHR42870:SF1">
    <property type="entry name" value="NON-SPECIFIC LIPID-TRANSFER PROTEIN-LIKE 2"/>
    <property type="match status" value="1"/>
</dbReference>
<dbReference type="Gene3D" id="3.40.47.10">
    <property type="match status" value="1"/>
</dbReference>
<dbReference type="EMBL" id="BARU01041300">
    <property type="protein sequence ID" value="GAH86945.1"/>
    <property type="molecule type" value="Genomic_DNA"/>
</dbReference>
<proteinExistence type="predicted"/>
<accession>X1JZU2</accession>
<reference evidence="7" key="1">
    <citation type="journal article" date="2014" name="Front. Microbiol.">
        <title>High frequency of phylogenetically diverse reductive dehalogenase-homologous genes in deep subseafloor sedimentary metagenomes.</title>
        <authorList>
            <person name="Kawai M."/>
            <person name="Futagami T."/>
            <person name="Toyoda A."/>
            <person name="Takaki Y."/>
            <person name="Nishi S."/>
            <person name="Hori S."/>
            <person name="Arai W."/>
            <person name="Tsubouchi T."/>
            <person name="Morono Y."/>
            <person name="Uchiyama I."/>
            <person name="Ito T."/>
            <person name="Fujiyama A."/>
            <person name="Inagaki F."/>
            <person name="Takami H."/>
        </authorList>
    </citation>
    <scope>NUCLEOTIDE SEQUENCE</scope>
    <source>
        <strain evidence="7">Expedition CK06-06</strain>
    </source>
</reference>
<evidence type="ECO:0000313" key="7">
    <source>
        <dbReference type="EMBL" id="GAH86945.1"/>
    </source>
</evidence>
<organism evidence="7">
    <name type="scientific">marine sediment metagenome</name>
    <dbReference type="NCBI Taxonomy" id="412755"/>
    <lineage>
        <taxon>unclassified sequences</taxon>
        <taxon>metagenomes</taxon>
        <taxon>ecological metagenomes</taxon>
    </lineage>
</organism>